<accession>E6U9L0</accession>
<reference evidence="1 2" key="1">
    <citation type="submission" date="2010-12" db="EMBL/GenBank/DDBJ databases">
        <title>Complete sequence of Ethanoligenens harbinense YUAN-3.</title>
        <authorList>
            <person name="Lucas S."/>
            <person name="Copeland A."/>
            <person name="Lapidus A."/>
            <person name="Cheng J.-F."/>
            <person name="Bruce D."/>
            <person name="Goodwin L."/>
            <person name="Pitluck S."/>
            <person name="Chertkov O."/>
            <person name="Misra M."/>
            <person name="Detter J.C."/>
            <person name="Han C."/>
            <person name="Tapia R."/>
            <person name="Land M."/>
            <person name="Hauser L."/>
            <person name="Jeffries C."/>
            <person name="Kyrpides N."/>
            <person name="Ivanova N."/>
            <person name="Mikhailova N."/>
            <person name="Wang A."/>
            <person name="Mouttaki H."/>
            <person name="He Z."/>
            <person name="Zhou J."/>
            <person name="Hemme C.L."/>
            <person name="Woyke T."/>
        </authorList>
    </citation>
    <scope>NUCLEOTIDE SEQUENCE [LARGE SCALE GENOMIC DNA]</scope>
    <source>
        <strain evidence="2">DSM 18485 / JCM 12961 / CGMCC 1.5033 / YUAN-3</strain>
    </source>
</reference>
<dbReference type="Gene3D" id="3.10.20.480">
    <property type="entry name" value="Antirestriction protein ArdA, domain 1"/>
    <property type="match status" value="1"/>
</dbReference>
<dbReference type="Proteomes" id="UP000001551">
    <property type="component" value="Chromosome"/>
</dbReference>
<name>E6U9L0_ETHHY</name>
<keyword evidence="2" id="KW-1185">Reference proteome</keyword>
<dbReference type="Gene3D" id="1.10.10.1190">
    <property type="entry name" value="Antirestriction protein ArdA, domain 3"/>
    <property type="match status" value="1"/>
</dbReference>
<evidence type="ECO:0000313" key="1">
    <source>
        <dbReference type="EMBL" id="ADU27296.1"/>
    </source>
</evidence>
<dbReference type="Pfam" id="PF07275">
    <property type="entry name" value="ArdA"/>
    <property type="match status" value="1"/>
</dbReference>
<dbReference type="eggNOG" id="COG4734">
    <property type="taxonomic scope" value="Bacteria"/>
</dbReference>
<dbReference type="InterPro" id="IPR009899">
    <property type="entry name" value="ArdA"/>
</dbReference>
<dbReference type="RefSeq" id="WP_013485647.1">
    <property type="nucleotide sequence ID" value="NC_014828.1"/>
</dbReference>
<proteinExistence type="predicted"/>
<dbReference type="HOGENOM" id="CLU_102115_0_0_9"/>
<dbReference type="STRING" id="663278.Ethha_1770"/>
<sequence>MSAIDAFVTNLGRYNEGVLDGEFLKLPATTEEVQALFQRIHVDGVQYEEIFITDYETKVSGLYDCLPEYADLDELNYLAALLDDLDKGDREKFEAALSCGDHTSSLKELINLAQNLDCYEYYPGICDEDDLGRYMIDEMGALEVPEYLENYIDYEAYGRDVSLEDGGTFTENGYIVDTGDRFVELYNGRDDLPEECRIFAYPAPEKSIRDTLKQYQRMIDAAPAPAKDRPAPACEER</sequence>
<gene>
    <name evidence="1" type="ordered locus">Ethha_1770</name>
</gene>
<dbReference type="AlphaFoldDB" id="E6U9L0"/>
<evidence type="ECO:0000313" key="2">
    <source>
        <dbReference type="Proteomes" id="UP000001551"/>
    </source>
</evidence>
<dbReference type="EMBL" id="CP002400">
    <property type="protein sequence ID" value="ADU27296.1"/>
    <property type="molecule type" value="Genomic_DNA"/>
</dbReference>
<dbReference type="InterPro" id="IPR041893">
    <property type="entry name" value="ArdA_dom3"/>
</dbReference>
<organism evidence="1 2">
    <name type="scientific">Ethanoligenens harbinense (strain DSM 18485 / JCM 12961 / CGMCC 1.5033 / YUAN-3)</name>
    <dbReference type="NCBI Taxonomy" id="663278"/>
    <lineage>
        <taxon>Bacteria</taxon>
        <taxon>Bacillati</taxon>
        <taxon>Bacillota</taxon>
        <taxon>Clostridia</taxon>
        <taxon>Eubacteriales</taxon>
        <taxon>Oscillospiraceae</taxon>
        <taxon>Ethanoligenens</taxon>
    </lineage>
</organism>
<dbReference type="KEGG" id="eha:Ethha_1770"/>
<dbReference type="InterPro" id="IPR041895">
    <property type="entry name" value="ArdA_dom1"/>
</dbReference>
<protein>
    <submittedName>
        <fullName evidence="1">Antirestriction ArdA family protein</fullName>
    </submittedName>
</protein>